<dbReference type="AlphaFoldDB" id="A0A0E9W3B9"/>
<dbReference type="EMBL" id="GBXM01024497">
    <property type="protein sequence ID" value="JAH84080.1"/>
    <property type="molecule type" value="Transcribed_RNA"/>
</dbReference>
<accession>A0A0E9W3B9</accession>
<name>A0A0E9W3B9_ANGAN</name>
<reference evidence="1" key="2">
    <citation type="journal article" date="2015" name="Fish Shellfish Immunol.">
        <title>Early steps in the European eel (Anguilla anguilla)-Vibrio vulnificus interaction in the gills: Role of the RtxA13 toxin.</title>
        <authorList>
            <person name="Callol A."/>
            <person name="Pajuelo D."/>
            <person name="Ebbesson L."/>
            <person name="Teles M."/>
            <person name="MacKenzie S."/>
            <person name="Amaro C."/>
        </authorList>
    </citation>
    <scope>NUCLEOTIDE SEQUENCE</scope>
</reference>
<evidence type="ECO:0000313" key="1">
    <source>
        <dbReference type="EMBL" id="JAH84080.1"/>
    </source>
</evidence>
<proteinExistence type="predicted"/>
<reference evidence="1" key="1">
    <citation type="submission" date="2014-11" db="EMBL/GenBank/DDBJ databases">
        <authorList>
            <person name="Amaro Gonzalez C."/>
        </authorList>
    </citation>
    <scope>NUCLEOTIDE SEQUENCE</scope>
</reference>
<sequence>MDLDREPRFAERLRMAWMPETKRMQVEGNSTPAELVCLQVFVTTVTLG</sequence>
<protein>
    <submittedName>
        <fullName evidence="1">Uncharacterized protein</fullName>
    </submittedName>
</protein>
<organism evidence="1">
    <name type="scientific">Anguilla anguilla</name>
    <name type="common">European freshwater eel</name>
    <name type="synonym">Muraena anguilla</name>
    <dbReference type="NCBI Taxonomy" id="7936"/>
    <lineage>
        <taxon>Eukaryota</taxon>
        <taxon>Metazoa</taxon>
        <taxon>Chordata</taxon>
        <taxon>Craniata</taxon>
        <taxon>Vertebrata</taxon>
        <taxon>Euteleostomi</taxon>
        <taxon>Actinopterygii</taxon>
        <taxon>Neopterygii</taxon>
        <taxon>Teleostei</taxon>
        <taxon>Anguilliformes</taxon>
        <taxon>Anguillidae</taxon>
        <taxon>Anguilla</taxon>
    </lineage>
</organism>